<feature type="transmembrane region" description="Helical" evidence="1">
    <location>
        <begin position="278"/>
        <end position="299"/>
    </location>
</feature>
<protein>
    <recommendedName>
        <fullName evidence="2">Acyltransferase 3 domain-containing protein</fullName>
    </recommendedName>
</protein>
<dbReference type="GO" id="GO:0016747">
    <property type="term" value="F:acyltransferase activity, transferring groups other than amino-acyl groups"/>
    <property type="evidence" value="ECO:0007669"/>
    <property type="project" value="InterPro"/>
</dbReference>
<evidence type="ECO:0000256" key="1">
    <source>
        <dbReference type="SAM" id="Phobius"/>
    </source>
</evidence>
<keyword evidence="1" id="KW-0472">Membrane</keyword>
<feature type="transmembrane region" description="Helical" evidence="1">
    <location>
        <begin position="110"/>
        <end position="131"/>
    </location>
</feature>
<organism evidence="3 4">
    <name type="scientific">Pontibacter actiniarum</name>
    <dbReference type="NCBI Taxonomy" id="323450"/>
    <lineage>
        <taxon>Bacteria</taxon>
        <taxon>Pseudomonadati</taxon>
        <taxon>Bacteroidota</taxon>
        <taxon>Cytophagia</taxon>
        <taxon>Cytophagales</taxon>
        <taxon>Hymenobacteraceae</taxon>
        <taxon>Pontibacter</taxon>
    </lineage>
</organism>
<keyword evidence="4" id="KW-1185">Reference proteome</keyword>
<dbReference type="AlphaFoldDB" id="A0A1X9YWV4"/>
<feature type="domain" description="Acyltransferase 3" evidence="2">
    <location>
        <begin position="4"/>
        <end position="297"/>
    </location>
</feature>
<reference evidence="4" key="1">
    <citation type="submission" date="2017-05" db="EMBL/GenBank/DDBJ databases">
        <authorList>
            <person name="Ray J."/>
            <person name="Price M."/>
            <person name="Deutschbauer A."/>
        </authorList>
    </citation>
    <scope>NUCLEOTIDE SEQUENCE [LARGE SCALE GENOMIC DNA]</scope>
    <source>
        <strain evidence="4">DSM 19842</strain>
    </source>
</reference>
<evidence type="ECO:0000313" key="3">
    <source>
        <dbReference type="EMBL" id="ARS37271.1"/>
    </source>
</evidence>
<dbReference type="PANTHER" id="PTHR23028">
    <property type="entry name" value="ACETYLTRANSFERASE"/>
    <property type="match status" value="1"/>
</dbReference>
<dbReference type="OrthoDB" id="290051at2"/>
<feature type="transmembrane region" description="Helical" evidence="1">
    <location>
        <begin position="166"/>
        <end position="183"/>
    </location>
</feature>
<dbReference type="RefSeq" id="WP_071784632.1">
    <property type="nucleotide sequence ID" value="NZ_CP021235.1"/>
</dbReference>
<dbReference type="PANTHER" id="PTHR23028:SF53">
    <property type="entry name" value="ACYL_TRANSF_3 DOMAIN-CONTAINING PROTEIN"/>
    <property type="match status" value="1"/>
</dbReference>
<accession>A0A1X9YWV4</accession>
<feature type="transmembrane region" description="Helical" evidence="1">
    <location>
        <begin position="221"/>
        <end position="242"/>
    </location>
</feature>
<sequence>MRIKELDALRGLAAFGVFLFHFQLFNYGYLGVHLFFIISGFVIFLTANNVKASSDFVIARFSRLYPTYWVCLLLTFTVLLLDGQEVTLKQLGYNLTMFQMFLGERNIDGAYWSLTEELVLYVIVFGALVTGTVRHPRFWGGFMLLAAFGGLFLEPDSGLQKNLQDVVKYFGLFVAGILFYQVYMAQKLKLEHLIGLLLCLVVTTQYTFGAHLSYYNHTLEVLVICACFGVFALLVAGKLAFLSKYKWVLFMGEISYPFYLLHQEIGLAFRKLFPTENIWVHLVLVAVIFAGIAVLASLINRYVEKQVSRSLKNYLKAWSWSINWPLPYRKKGTAPLPAEAATSLAPQATDPKTAKEVVLKQADKASAP</sequence>
<proteinExistence type="predicted"/>
<dbReference type="GO" id="GO:0016020">
    <property type="term" value="C:membrane"/>
    <property type="evidence" value="ECO:0007669"/>
    <property type="project" value="TreeGrafter"/>
</dbReference>
<keyword evidence="1" id="KW-1133">Transmembrane helix</keyword>
<dbReference type="Proteomes" id="UP000266292">
    <property type="component" value="Chromosome"/>
</dbReference>
<evidence type="ECO:0000259" key="2">
    <source>
        <dbReference type="Pfam" id="PF01757"/>
    </source>
</evidence>
<dbReference type="Pfam" id="PF01757">
    <property type="entry name" value="Acyl_transf_3"/>
    <property type="match status" value="1"/>
</dbReference>
<dbReference type="EMBL" id="CP021235">
    <property type="protein sequence ID" value="ARS37271.1"/>
    <property type="molecule type" value="Genomic_DNA"/>
</dbReference>
<gene>
    <name evidence="3" type="ORF">CA264_18600</name>
</gene>
<dbReference type="InterPro" id="IPR050879">
    <property type="entry name" value="Acyltransferase_3"/>
</dbReference>
<keyword evidence="1" id="KW-0812">Transmembrane</keyword>
<feature type="transmembrane region" description="Helical" evidence="1">
    <location>
        <begin position="195"/>
        <end position="215"/>
    </location>
</feature>
<feature type="transmembrane region" description="Helical" evidence="1">
    <location>
        <begin position="62"/>
        <end position="81"/>
    </location>
</feature>
<name>A0A1X9YWV4_9BACT</name>
<dbReference type="InterPro" id="IPR002656">
    <property type="entry name" value="Acyl_transf_3_dom"/>
</dbReference>
<feature type="transmembrane region" description="Helical" evidence="1">
    <location>
        <begin position="30"/>
        <end position="50"/>
    </location>
</feature>
<dbReference type="GO" id="GO:0009103">
    <property type="term" value="P:lipopolysaccharide biosynthetic process"/>
    <property type="evidence" value="ECO:0007669"/>
    <property type="project" value="TreeGrafter"/>
</dbReference>
<feature type="transmembrane region" description="Helical" evidence="1">
    <location>
        <begin position="138"/>
        <end position="154"/>
    </location>
</feature>
<evidence type="ECO:0000313" key="4">
    <source>
        <dbReference type="Proteomes" id="UP000266292"/>
    </source>
</evidence>
<dbReference type="KEGG" id="pact:CA264_18600"/>